<evidence type="ECO:0000313" key="6">
    <source>
        <dbReference type="EMBL" id="GLW62628.1"/>
    </source>
</evidence>
<name>A0A9W6UU98_9ACTN</name>
<feature type="region of interest" description="Disordered" evidence="5">
    <location>
        <begin position="1"/>
        <end position="22"/>
    </location>
</feature>
<evidence type="ECO:0000256" key="5">
    <source>
        <dbReference type="SAM" id="MobiDB-lite"/>
    </source>
</evidence>
<dbReference type="SUPFAM" id="SSF53850">
    <property type="entry name" value="Periplasmic binding protein-like II"/>
    <property type="match status" value="1"/>
</dbReference>
<dbReference type="Proteomes" id="UP001165124">
    <property type="component" value="Unassembled WGS sequence"/>
</dbReference>
<keyword evidence="2" id="KW-0813">Transport</keyword>
<dbReference type="InterPro" id="IPR006059">
    <property type="entry name" value="SBP"/>
</dbReference>
<evidence type="ECO:0000313" key="7">
    <source>
        <dbReference type="Proteomes" id="UP001165124"/>
    </source>
</evidence>
<comment type="subcellular location">
    <subcellularLocation>
        <location evidence="1">Periplasm</location>
    </subcellularLocation>
</comment>
<gene>
    <name evidence="6" type="ORF">Arub01_08720</name>
</gene>
<organism evidence="6 7">
    <name type="scientific">Actinomadura rubrobrunea</name>
    <dbReference type="NCBI Taxonomy" id="115335"/>
    <lineage>
        <taxon>Bacteria</taxon>
        <taxon>Bacillati</taxon>
        <taxon>Actinomycetota</taxon>
        <taxon>Actinomycetes</taxon>
        <taxon>Streptosporangiales</taxon>
        <taxon>Thermomonosporaceae</taxon>
        <taxon>Actinomadura</taxon>
    </lineage>
</organism>
<dbReference type="RefSeq" id="WP_067915123.1">
    <property type="nucleotide sequence ID" value="NZ_BSRZ01000001.1"/>
</dbReference>
<evidence type="ECO:0000256" key="1">
    <source>
        <dbReference type="ARBA" id="ARBA00004418"/>
    </source>
</evidence>
<dbReference type="PANTHER" id="PTHR30222:SF17">
    <property type="entry name" value="SPERMIDINE_PUTRESCINE-BINDING PERIPLASMIC PROTEIN"/>
    <property type="match status" value="1"/>
</dbReference>
<keyword evidence="7" id="KW-1185">Reference proteome</keyword>
<evidence type="ECO:0000256" key="4">
    <source>
        <dbReference type="ARBA" id="ARBA00022764"/>
    </source>
</evidence>
<dbReference type="PRINTS" id="PR00909">
    <property type="entry name" value="SPERMDNBNDNG"/>
</dbReference>
<evidence type="ECO:0000256" key="3">
    <source>
        <dbReference type="ARBA" id="ARBA00022729"/>
    </source>
</evidence>
<evidence type="ECO:0000256" key="2">
    <source>
        <dbReference type="ARBA" id="ARBA00022448"/>
    </source>
</evidence>
<sequence>MTSLNRPAAGRDAGGRLDPSLLRGLTRPRRRDVLRLLGAAGAGAALSACGVQGQGGKQNVTRSDVEKYWSGKSKAGRLSWASWPGYMEDDRATLKAFEKDTGIKVDYREVIQETASWFGRIQAPLAAGQSIGFDLMVITNGIQLDRCLQLGYLAPLDHSRLKTFAANAGPGFKNPSYDPGNAFTIPYFSGITGIAYNTKYVDEEITSIAQLFDPKYKGRVGMMADSQELGNFGLFLLGVDPEKSTPADWEKAAARLRRQRDDGIVRKYYEQDYIDAVSKGDVWLTMAWSGDVYSLAGPNVRFVVPKEGGTIWTDNLCIPKTAVHPVDAITMMDWLYEPEHNAPLTEFINYITPVPATRDLIVEHARNATGEEKKDLERLSRSPLVFPSDADMARLRRYRRLDRDEEARYQRIFEPIPKGS</sequence>
<comment type="caution">
    <text evidence="6">The sequence shown here is derived from an EMBL/GenBank/DDBJ whole genome shotgun (WGS) entry which is preliminary data.</text>
</comment>
<keyword evidence="3" id="KW-0732">Signal</keyword>
<dbReference type="GO" id="GO:0042597">
    <property type="term" value="C:periplasmic space"/>
    <property type="evidence" value="ECO:0007669"/>
    <property type="project" value="UniProtKB-SubCell"/>
</dbReference>
<dbReference type="Pfam" id="PF13416">
    <property type="entry name" value="SBP_bac_8"/>
    <property type="match status" value="1"/>
</dbReference>
<dbReference type="GO" id="GO:0015846">
    <property type="term" value="P:polyamine transport"/>
    <property type="evidence" value="ECO:0007669"/>
    <property type="project" value="InterPro"/>
</dbReference>
<dbReference type="InterPro" id="IPR006311">
    <property type="entry name" value="TAT_signal"/>
</dbReference>
<dbReference type="EMBL" id="BSRZ01000001">
    <property type="protein sequence ID" value="GLW62628.1"/>
    <property type="molecule type" value="Genomic_DNA"/>
</dbReference>
<dbReference type="PANTHER" id="PTHR30222">
    <property type="entry name" value="SPERMIDINE/PUTRESCINE-BINDING PERIPLASMIC PROTEIN"/>
    <property type="match status" value="1"/>
</dbReference>
<keyword evidence="4" id="KW-0574">Periplasm</keyword>
<accession>A0A9W6UU98</accession>
<protein>
    <submittedName>
        <fullName evidence="6">ABC transporter substrate-binding protein</fullName>
    </submittedName>
</protein>
<dbReference type="InterPro" id="IPR001188">
    <property type="entry name" value="Sperm_putr-bd"/>
</dbReference>
<proteinExistence type="predicted"/>
<dbReference type="PROSITE" id="PS51318">
    <property type="entry name" value="TAT"/>
    <property type="match status" value="1"/>
</dbReference>
<dbReference type="CDD" id="cd13590">
    <property type="entry name" value="PBP2_PotD_PotF_like"/>
    <property type="match status" value="1"/>
</dbReference>
<dbReference type="Gene3D" id="3.40.190.10">
    <property type="entry name" value="Periplasmic binding protein-like II"/>
    <property type="match status" value="2"/>
</dbReference>
<dbReference type="GO" id="GO:0019808">
    <property type="term" value="F:polyamine binding"/>
    <property type="evidence" value="ECO:0007669"/>
    <property type="project" value="InterPro"/>
</dbReference>
<reference evidence="6" key="1">
    <citation type="submission" date="2023-02" db="EMBL/GenBank/DDBJ databases">
        <title>Actinomadura rubrobrunea NBRC 14622.</title>
        <authorList>
            <person name="Ichikawa N."/>
            <person name="Sato H."/>
            <person name="Tonouchi N."/>
        </authorList>
    </citation>
    <scope>NUCLEOTIDE SEQUENCE</scope>
    <source>
        <strain evidence="6">NBRC 14622</strain>
    </source>
</reference>
<dbReference type="AlphaFoldDB" id="A0A9W6UU98"/>